<organism evidence="1 2">
    <name type="scientific">Prosthecobacter algae</name>
    <dbReference type="NCBI Taxonomy" id="1144682"/>
    <lineage>
        <taxon>Bacteria</taxon>
        <taxon>Pseudomonadati</taxon>
        <taxon>Verrucomicrobiota</taxon>
        <taxon>Verrucomicrobiia</taxon>
        <taxon>Verrucomicrobiales</taxon>
        <taxon>Verrucomicrobiaceae</taxon>
        <taxon>Prosthecobacter</taxon>
    </lineage>
</organism>
<sequence>MKYQPNRDYDSNDVVQTPLELAGRIVKHFKPTGRILEPCKGEGNFLHFMPGASWCEISEGRDFFDWTTPVDWIITNPPWSEIRTFLQHSMDLANDIVFLMTVNHVWTKARVRDIYSRGFCIKEICLVEMPDSFPQSGFQLGAIHISRSKGKGEPIRFDDISQPVKRPSRSKINRTAAELVVA</sequence>
<dbReference type="RefSeq" id="WP_345739076.1">
    <property type="nucleotide sequence ID" value="NZ_BAABIA010000026.1"/>
</dbReference>
<dbReference type="InterPro" id="IPR029063">
    <property type="entry name" value="SAM-dependent_MTases_sf"/>
</dbReference>
<accession>A0ABP9PQ88</accession>
<dbReference type="Gene3D" id="3.40.50.150">
    <property type="entry name" value="Vaccinia Virus protein VP39"/>
    <property type="match status" value="1"/>
</dbReference>
<gene>
    <name evidence="1" type="ORF">GCM10023213_49110</name>
</gene>
<dbReference type="Proteomes" id="UP001499852">
    <property type="component" value="Unassembled WGS sequence"/>
</dbReference>
<evidence type="ECO:0008006" key="3">
    <source>
        <dbReference type="Google" id="ProtNLM"/>
    </source>
</evidence>
<proteinExistence type="predicted"/>
<dbReference type="SUPFAM" id="SSF53335">
    <property type="entry name" value="S-adenosyl-L-methionine-dependent methyltransferases"/>
    <property type="match status" value="1"/>
</dbReference>
<protein>
    <recommendedName>
        <fullName evidence="3">Methyltransferase</fullName>
    </recommendedName>
</protein>
<evidence type="ECO:0000313" key="1">
    <source>
        <dbReference type="EMBL" id="GAA5150432.1"/>
    </source>
</evidence>
<keyword evidence="2" id="KW-1185">Reference proteome</keyword>
<reference evidence="2" key="1">
    <citation type="journal article" date="2019" name="Int. J. Syst. Evol. Microbiol.">
        <title>The Global Catalogue of Microorganisms (GCM) 10K type strain sequencing project: providing services to taxonomists for standard genome sequencing and annotation.</title>
        <authorList>
            <consortium name="The Broad Institute Genomics Platform"/>
            <consortium name="The Broad Institute Genome Sequencing Center for Infectious Disease"/>
            <person name="Wu L."/>
            <person name="Ma J."/>
        </authorList>
    </citation>
    <scope>NUCLEOTIDE SEQUENCE [LARGE SCALE GENOMIC DNA]</scope>
    <source>
        <strain evidence="2">JCM 18053</strain>
    </source>
</reference>
<dbReference type="EMBL" id="BAABIA010000026">
    <property type="protein sequence ID" value="GAA5150432.1"/>
    <property type="molecule type" value="Genomic_DNA"/>
</dbReference>
<comment type="caution">
    <text evidence="1">The sequence shown here is derived from an EMBL/GenBank/DDBJ whole genome shotgun (WGS) entry which is preliminary data.</text>
</comment>
<evidence type="ECO:0000313" key="2">
    <source>
        <dbReference type="Proteomes" id="UP001499852"/>
    </source>
</evidence>
<name>A0ABP9PQ88_9BACT</name>